<dbReference type="STRING" id="208439.AJAP_07245"/>
<evidence type="ECO:0000313" key="1">
    <source>
        <dbReference type="EMBL" id="AIG74362.1"/>
    </source>
</evidence>
<dbReference type="EMBL" id="CP008953">
    <property type="protein sequence ID" value="AIG74362.1"/>
    <property type="molecule type" value="Genomic_DNA"/>
</dbReference>
<dbReference type="HOGENOM" id="CLU_1591160_0_0_11"/>
<keyword evidence="2" id="KW-1185">Reference proteome</keyword>
<dbReference type="AlphaFoldDB" id="A0A075UJT4"/>
<reference evidence="1 2" key="1">
    <citation type="journal article" date="2014" name="J. Biotechnol.">
        <title>Complete genome sequence of the actinobacterium Amycolatopsis japonica MG417-CF17(T) (=DSM 44213T) producing (S,S)-N,N'-ethylenediaminedisuccinic acid.</title>
        <authorList>
            <person name="Stegmann E."/>
            <person name="Albersmeier A."/>
            <person name="Spohn M."/>
            <person name="Gert H."/>
            <person name="Weber T."/>
            <person name="Wohlleben W."/>
            <person name="Kalinowski J."/>
            <person name="Ruckert C."/>
        </authorList>
    </citation>
    <scope>NUCLEOTIDE SEQUENCE [LARGE SCALE GENOMIC DNA]</scope>
    <source>
        <strain evidence="2">MG417-CF17 (DSM 44213)</strain>
    </source>
</reference>
<evidence type="ECO:0000313" key="2">
    <source>
        <dbReference type="Proteomes" id="UP000028492"/>
    </source>
</evidence>
<name>A0A075UJT4_9PSEU</name>
<protein>
    <submittedName>
        <fullName evidence="1">Uncharacterized protein</fullName>
    </submittedName>
</protein>
<accession>A0A075UJT4</accession>
<sequence length="167" mass="19451">MNLPYALDDDRAAITAVGHEINRPNPARWRAMTTDDERLRQTHRALGLLIKQVEVSFLQRKASLRAVEGTYKDRRRAKVEYEEWKSRTIHFLNRACERRGSIAPRVRLLDETNVIDDLRTALETLARAVTDHRDAIRAGTRNETTADRMLWLQLDLSRHTVLRARAR</sequence>
<dbReference type="Proteomes" id="UP000028492">
    <property type="component" value="Chromosome"/>
</dbReference>
<dbReference type="eggNOG" id="ENOG5031YA2">
    <property type="taxonomic scope" value="Bacteria"/>
</dbReference>
<dbReference type="KEGG" id="aja:AJAP_07245"/>
<dbReference type="RefSeq" id="WP_038509137.1">
    <property type="nucleotide sequence ID" value="NZ_CP008953.1"/>
</dbReference>
<proteinExistence type="predicted"/>
<organism evidence="1 2">
    <name type="scientific">Amycolatopsis japonica</name>
    <dbReference type="NCBI Taxonomy" id="208439"/>
    <lineage>
        <taxon>Bacteria</taxon>
        <taxon>Bacillati</taxon>
        <taxon>Actinomycetota</taxon>
        <taxon>Actinomycetes</taxon>
        <taxon>Pseudonocardiales</taxon>
        <taxon>Pseudonocardiaceae</taxon>
        <taxon>Amycolatopsis</taxon>
        <taxon>Amycolatopsis japonica group</taxon>
    </lineage>
</organism>
<gene>
    <name evidence="1" type="ORF">AJAP_07245</name>
</gene>